<feature type="domain" description="Photosynthesis system II assembly factor Ycf48/Hcf136-like" evidence="4">
    <location>
        <begin position="25"/>
        <end position="115"/>
    </location>
</feature>
<gene>
    <name evidence="5" type="ordered locus">Halhy_1525</name>
</gene>
<keyword evidence="1" id="KW-0602">Photosynthesis</keyword>
<dbReference type="SUPFAM" id="SSF50939">
    <property type="entry name" value="Sialidases"/>
    <property type="match status" value="1"/>
</dbReference>
<evidence type="ECO:0000313" key="6">
    <source>
        <dbReference type="Proteomes" id="UP000008461"/>
    </source>
</evidence>
<reference evidence="5 6" key="1">
    <citation type="journal article" date="2011" name="Stand. Genomic Sci.">
        <title>Complete genome sequence of Haliscomenobacter hydrossis type strain (O).</title>
        <authorList>
            <consortium name="US DOE Joint Genome Institute (JGI-PGF)"/>
            <person name="Daligault H."/>
            <person name="Lapidus A."/>
            <person name="Zeytun A."/>
            <person name="Nolan M."/>
            <person name="Lucas S."/>
            <person name="Del Rio T.G."/>
            <person name="Tice H."/>
            <person name="Cheng J.F."/>
            <person name="Tapia R."/>
            <person name="Han C."/>
            <person name="Goodwin L."/>
            <person name="Pitluck S."/>
            <person name="Liolios K."/>
            <person name="Pagani I."/>
            <person name="Ivanova N."/>
            <person name="Huntemann M."/>
            <person name="Mavromatis K."/>
            <person name="Mikhailova N."/>
            <person name="Pati A."/>
            <person name="Chen A."/>
            <person name="Palaniappan K."/>
            <person name="Land M."/>
            <person name="Hauser L."/>
            <person name="Brambilla E.M."/>
            <person name="Rohde M."/>
            <person name="Verbarg S."/>
            <person name="Goker M."/>
            <person name="Bristow J."/>
            <person name="Eisen J.A."/>
            <person name="Markowitz V."/>
            <person name="Hugenholtz P."/>
            <person name="Kyrpides N.C."/>
            <person name="Klenk H.P."/>
            <person name="Woyke T."/>
        </authorList>
    </citation>
    <scope>NUCLEOTIDE SEQUENCE [LARGE SCALE GENOMIC DNA]</scope>
    <source>
        <strain evidence="6">ATCC 27775 / DSM 1100 / LMG 10767 / O</strain>
    </source>
</reference>
<keyword evidence="6" id="KW-1185">Reference proteome</keyword>
<evidence type="ECO:0000259" key="4">
    <source>
        <dbReference type="Pfam" id="PF14870"/>
    </source>
</evidence>
<dbReference type="KEGG" id="hhy:Halhy_1525"/>
<dbReference type="HOGENOM" id="CLU_064269_0_0_10"/>
<accession>F4KYH6</accession>
<dbReference type="GO" id="GO:0009523">
    <property type="term" value="C:photosystem II"/>
    <property type="evidence" value="ECO:0007669"/>
    <property type="project" value="UniProtKB-KW"/>
</dbReference>
<dbReference type="OrthoDB" id="9813892at2"/>
<dbReference type="Gene3D" id="2.130.10.10">
    <property type="entry name" value="YVTN repeat-like/Quinoprotein amine dehydrogenase"/>
    <property type="match status" value="2"/>
</dbReference>
<sequence>MSFKTKHLLLLIGCIGSFFARSQSIQILSAGTKTSIRGLSVVDDQTIWVSGSAGTVGRSTDGGQNWQWMNVKGYEKTDFRDIEAFDAQTAVIMGIASPAYMLKTSDGGQNWQRVYENRDTSMFMDAMDFFDAKNGMVIGDPLQGRVFIAKTQDGGNTWQNLPKSELPTAASGEAFFASSGTNIRMYSKTGFVFASGGKKASLFMPGSKRDLPLIQGKETTGANSIAIKNKKTMIVVGGDFMTKDSTSKNCYLSTNGGKTFRAPQVGPHGYRSCVEYLGGKNWIACGLNGVDLTSDEGKNWTWISKEGFHVCRKAKNGTAVYFAGGGGRIGKLIVN</sequence>
<dbReference type="eggNOG" id="COG4447">
    <property type="taxonomic scope" value="Bacteria"/>
</dbReference>
<dbReference type="InterPro" id="IPR036278">
    <property type="entry name" value="Sialidase_sf"/>
</dbReference>
<evidence type="ECO:0000313" key="5">
    <source>
        <dbReference type="EMBL" id="AEE49417.1"/>
    </source>
</evidence>
<dbReference type="EMBL" id="CP002691">
    <property type="protein sequence ID" value="AEE49417.1"/>
    <property type="molecule type" value="Genomic_DNA"/>
</dbReference>
<dbReference type="RefSeq" id="WP_013763971.1">
    <property type="nucleotide sequence ID" value="NC_015510.1"/>
</dbReference>
<protein>
    <submittedName>
        <fullName evidence="5">Oxidoreductase</fullName>
    </submittedName>
</protein>
<organism evidence="5 6">
    <name type="scientific">Haliscomenobacter hydrossis (strain ATCC 27775 / DSM 1100 / LMG 10767 / O)</name>
    <dbReference type="NCBI Taxonomy" id="760192"/>
    <lineage>
        <taxon>Bacteria</taxon>
        <taxon>Pseudomonadati</taxon>
        <taxon>Bacteroidota</taxon>
        <taxon>Saprospiria</taxon>
        <taxon>Saprospirales</taxon>
        <taxon>Haliscomenobacteraceae</taxon>
        <taxon>Haliscomenobacter</taxon>
    </lineage>
</organism>
<keyword evidence="2" id="KW-0604">Photosystem II</keyword>
<feature type="chain" id="PRO_5003310418" evidence="3">
    <location>
        <begin position="21"/>
        <end position="335"/>
    </location>
</feature>
<dbReference type="STRING" id="760192.Halhy_1525"/>
<reference key="2">
    <citation type="submission" date="2011-04" db="EMBL/GenBank/DDBJ databases">
        <title>Complete sequence of chromosome of Haliscomenobacter hydrossis DSM 1100.</title>
        <authorList>
            <consortium name="US DOE Joint Genome Institute (JGI-PGF)"/>
            <person name="Lucas S."/>
            <person name="Han J."/>
            <person name="Lapidus A."/>
            <person name="Bruce D."/>
            <person name="Goodwin L."/>
            <person name="Pitluck S."/>
            <person name="Peters L."/>
            <person name="Kyrpides N."/>
            <person name="Mavromatis K."/>
            <person name="Ivanova N."/>
            <person name="Ovchinnikova G."/>
            <person name="Pagani I."/>
            <person name="Daligault H."/>
            <person name="Detter J.C."/>
            <person name="Han C."/>
            <person name="Land M."/>
            <person name="Hauser L."/>
            <person name="Markowitz V."/>
            <person name="Cheng J.-F."/>
            <person name="Hugenholtz P."/>
            <person name="Woyke T."/>
            <person name="Wu D."/>
            <person name="Verbarg S."/>
            <person name="Frueling A."/>
            <person name="Brambilla E."/>
            <person name="Klenk H.-P."/>
            <person name="Eisen J.A."/>
        </authorList>
    </citation>
    <scope>NUCLEOTIDE SEQUENCE</scope>
    <source>
        <strain>DSM 1100</strain>
    </source>
</reference>
<dbReference type="InterPro" id="IPR028203">
    <property type="entry name" value="PSII_CF48-like_dom"/>
</dbReference>
<evidence type="ECO:0000256" key="3">
    <source>
        <dbReference type="SAM" id="SignalP"/>
    </source>
</evidence>
<dbReference type="Proteomes" id="UP000008461">
    <property type="component" value="Chromosome"/>
</dbReference>
<evidence type="ECO:0000256" key="1">
    <source>
        <dbReference type="ARBA" id="ARBA00022531"/>
    </source>
</evidence>
<dbReference type="PANTHER" id="PTHR47199">
    <property type="entry name" value="PHOTOSYSTEM II STABILITY/ASSEMBLY FACTOR HCF136, CHLOROPLASTIC"/>
    <property type="match status" value="1"/>
</dbReference>
<dbReference type="InterPro" id="IPR015943">
    <property type="entry name" value="WD40/YVTN_repeat-like_dom_sf"/>
</dbReference>
<evidence type="ECO:0000256" key="2">
    <source>
        <dbReference type="ARBA" id="ARBA00023276"/>
    </source>
</evidence>
<feature type="signal peptide" evidence="3">
    <location>
        <begin position="1"/>
        <end position="20"/>
    </location>
</feature>
<dbReference type="AlphaFoldDB" id="F4KYH6"/>
<name>F4KYH6_HALH1</name>
<dbReference type="Pfam" id="PF14870">
    <property type="entry name" value="PSII_BNR"/>
    <property type="match status" value="1"/>
</dbReference>
<proteinExistence type="predicted"/>
<dbReference type="PANTHER" id="PTHR47199:SF2">
    <property type="entry name" value="PHOTOSYSTEM II STABILITY_ASSEMBLY FACTOR HCF136, CHLOROPLASTIC"/>
    <property type="match status" value="1"/>
</dbReference>
<keyword evidence="3" id="KW-0732">Signal</keyword>
<dbReference type="GO" id="GO:0015979">
    <property type="term" value="P:photosynthesis"/>
    <property type="evidence" value="ECO:0007669"/>
    <property type="project" value="UniProtKB-KW"/>
</dbReference>